<reference evidence="3" key="1">
    <citation type="submission" date="2022-11" db="UniProtKB">
        <authorList>
            <consortium name="WormBaseParasite"/>
        </authorList>
    </citation>
    <scope>IDENTIFICATION</scope>
</reference>
<keyword evidence="1" id="KW-0472">Membrane</keyword>
<proteinExistence type="predicted"/>
<dbReference type="WBParaSite" id="scaffold1624_cov222.g3390">
    <property type="protein sequence ID" value="scaffold1624_cov222.g3390"/>
    <property type="gene ID" value="scaffold1624_cov222.g3390"/>
</dbReference>
<evidence type="ECO:0000313" key="2">
    <source>
        <dbReference type="Proteomes" id="UP000887561"/>
    </source>
</evidence>
<dbReference type="AlphaFoldDB" id="A0A915LTE6"/>
<keyword evidence="1" id="KW-0812">Transmembrane</keyword>
<organism evidence="2 3">
    <name type="scientific">Meloidogyne javanica</name>
    <name type="common">Root-knot nematode worm</name>
    <dbReference type="NCBI Taxonomy" id="6303"/>
    <lineage>
        <taxon>Eukaryota</taxon>
        <taxon>Metazoa</taxon>
        <taxon>Ecdysozoa</taxon>
        <taxon>Nematoda</taxon>
        <taxon>Chromadorea</taxon>
        <taxon>Rhabditida</taxon>
        <taxon>Tylenchina</taxon>
        <taxon>Tylenchomorpha</taxon>
        <taxon>Tylenchoidea</taxon>
        <taxon>Meloidogynidae</taxon>
        <taxon>Meloidogyninae</taxon>
        <taxon>Meloidogyne</taxon>
        <taxon>Meloidogyne incognita group</taxon>
    </lineage>
</organism>
<sequence length="117" mass="13422">MKLTNFVICFLIVLNIAVLLVIGSERNIPLNGNDKAGYTVTFNEQPEPHEIQTYHIMGTDELENSMNTGKKGKRGSIFNIMYDLRKVWRNKEGEECFRTNNCRLVGDKTIVPKFLIN</sequence>
<name>A0A915LTE6_MELJA</name>
<keyword evidence="1" id="KW-1133">Transmembrane helix</keyword>
<keyword evidence="2" id="KW-1185">Reference proteome</keyword>
<feature type="transmembrane region" description="Helical" evidence="1">
    <location>
        <begin position="6"/>
        <end position="23"/>
    </location>
</feature>
<dbReference type="Proteomes" id="UP000887561">
    <property type="component" value="Unplaced"/>
</dbReference>
<evidence type="ECO:0000256" key="1">
    <source>
        <dbReference type="SAM" id="Phobius"/>
    </source>
</evidence>
<evidence type="ECO:0000313" key="3">
    <source>
        <dbReference type="WBParaSite" id="scaffold1624_cov222.g3390"/>
    </source>
</evidence>
<accession>A0A915LTE6</accession>
<protein>
    <submittedName>
        <fullName evidence="3">Uncharacterized protein</fullName>
    </submittedName>
</protein>